<dbReference type="Proteomes" id="UP000297851">
    <property type="component" value="Unassembled WGS sequence"/>
</dbReference>
<evidence type="ECO:0000313" key="8">
    <source>
        <dbReference type="EMBL" id="TFD00604.1"/>
    </source>
</evidence>
<evidence type="ECO:0000256" key="3">
    <source>
        <dbReference type="ARBA" id="ARBA00022692"/>
    </source>
</evidence>
<proteinExistence type="inferred from homology"/>
<evidence type="ECO:0000256" key="1">
    <source>
        <dbReference type="ARBA" id="ARBA00004141"/>
    </source>
</evidence>
<feature type="transmembrane region" description="Helical" evidence="7">
    <location>
        <begin position="102"/>
        <end position="124"/>
    </location>
</feature>
<keyword evidence="3 7" id="KW-0812">Transmembrane</keyword>
<comment type="similarity">
    <text evidence="2">Belongs to the oxidase-dependent Fe transporter (OFeT) (TC 9.A.10.1) family.</text>
</comment>
<evidence type="ECO:0000313" key="9">
    <source>
        <dbReference type="Proteomes" id="UP000297851"/>
    </source>
</evidence>
<evidence type="ECO:0000256" key="7">
    <source>
        <dbReference type="SAM" id="Phobius"/>
    </source>
</evidence>
<keyword evidence="5 7" id="KW-0472">Membrane</keyword>
<organism evidence="8 9">
    <name type="scientific">Cryobacterium sandaracinum</name>
    <dbReference type="NCBI Taxonomy" id="1259247"/>
    <lineage>
        <taxon>Bacteria</taxon>
        <taxon>Bacillati</taxon>
        <taxon>Actinomycetota</taxon>
        <taxon>Actinomycetes</taxon>
        <taxon>Micrococcales</taxon>
        <taxon>Microbacteriaceae</taxon>
        <taxon>Cryobacterium</taxon>
    </lineage>
</organism>
<dbReference type="EMBL" id="SOGO01000035">
    <property type="protein sequence ID" value="TFD00604.1"/>
    <property type="molecule type" value="Genomic_DNA"/>
</dbReference>
<reference evidence="8 9" key="1">
    <citation type="submission" date="2019-03" db="EMBL/GenBank/DDBJ databases">
        <title>Genomics of glacier-inhabiting Cryobacterium strains.</title>
        <authorList>
            <person name="Liu Q."/>
            <person name="Xin Y.-H."/>
        </authorList>
    </citation>
    <scope>NUCLEOTIDE SEQUENCE [LARGE SCALE GENOMIC DNA]</scope>
    <source>
        <strain evidence="8 9">TMT2-16</strain>
    </source>
</reference>
<keyword evidence="4 7" id="KW-1133">Transmembrane helix</keyword>
<comment type="subcellular location">
    <subcellularLocation>
        <location evidence="1">Membrane</location>
        <topology evidence="1">Multi-pass membrane protein</topology>
    </subcellularLocation>
</comment>
<keyword evidence="9" id="KW-1185">Reference proteome</keyword>
<evidence type="ECO:0000256" key="5">
    <source>
        <dbReference type="ARBA" id="ARBA00023136"/>
    </source>
</evidence>
<feature type="region of interest" description="Disordered" evidence="6">
    <location>
        <begin position="141"/>
        <end position="163"/>
    </location>
</feature>
<sequence length="163" mass="18154">MNDSWTRSQNRSWSQDTEVSLTKLLPQTQEALCSRNDLIRLRKGLEVALIVTILVAYVVKVGRRDVLRRIRTGCSLAVLLALGIGAQLTNGTYGLSFTSQEAIGGVLSIVATGLVTWMVFWMLARARNLSGQLRCSIDRPRRKPQLQHHQLGRPGHGVLPARR</sequence>
<evidence type="ECO:0000256" key="4">
    <source>
        <dbReference type="ARBA" id="ARBA00022989"/>
    </source>
</evidence>
<accession>A0ABY2JAE2</accession>
<evidence type="ECO:0000256" key="6">
    <source>
        <dbReference type="SAM" id="MobiDB-lite"/>
    </source>
</evidence>
<gene>
    <name evidence="8" type="ORF">E3T25_13080</name>
</gene>
<comment type="caution">
    <text evidence="8">The sequence shown here is derived from an EMBL/GenBank/DDBJ whole genome shotgun (WGS) entry which is preliminary data.</text>
</comment>
<feature type="transmembrane region" description="Helical" evidence="7">
    <location>
        <begin position="44"/>
        <end position="62"/>
    </location>
</feature>
<dbReference type="PANTHER" id="PTHR31632">
    <property type="entry name" value="IRON TRANSPORTER FTH1"/>
    <property type="match status" value="1"/>
</dbReference>
<evidence type="ECO:0000256" key="2">
    <source>
        <dbReference type="ARBA" id="ARBA00008333"/>
    </source>
</evidence>
<dbReference type="PANTHER" id="PTHR31632:SF2">
    <property type="entry name" value="PLASMA MEMBRANE IRON PERMEASE"/>
    <property type="match status" value="1"/>
</dbReference>
<name>A0ABY2JAE2_9MICO</name>
<dbReference type="InterPro" id="IPR004923">
    <property type="entry name" value="FTR1/Fip1/EfeU"/>
</dbReference>
<protein>
    <submittedName>
        <fullName evidence="8">Uncharacterized protein</fullName>
    </submittedName>
</protein>
<feature type="transmembrane region" description="Helical" evidence="7">
    <location>
        <begin position="74"/>
        <end position="96"/>
    </location>
</feature>
<dbReference type="Pfam" id="PF03239">
    <property type="entry name" value="FTR1"/>
    <property type="match status" value="1"/>
</dbReference>